<keyword evidence="3 5" id="KW-1133">Transmembrane helix</keyword>
<feature type="transmembrane region" description="Helical" evidence="5">
    <location>
        <begin position="245"/>
        <end position="264"/>
    </location>
</feature>
<evidence type="ECO:0000313" key="7">
    <source>
        <dbReference type="EMBL" id="KAF2993243.1"/>
    </source>
</evidence>
<evidence type="ECO:0000256" key="1">
    <source>
        <dbReference type="ARBA" id="ARBA00004141"/>
    </source>
</evidence>
<keyword evidence="2 5" id="KW-0812">Transmembrane</keyword>
<feature type="transmembrane region" description="Helical" evidence="5">
    <location>
        <begin position="48"/>
        <end position="74"/>
    </location>
</feature>
<feature type="transmembrane region" description="Helical" evidence="5">
    <location>
        <begin position="173"/>
        <end position="195"/>
    </location>
</feature>
<feature type="transmembrane region" description="Helical" evidence="5">
    <location>
        <begin position="514"/>
        <end position="533"/>
    </location>
</feature>
<evidence type="ECO:0000256" key="3">
    <source>
        <dbReference type="ARBA" id="ARBA00022989"/>
    </source>
</evidence>
<dbReference type="SUPFAM" id="SSF103473">
    <property type="entry name" value="MFS general substrate transporter"/>
    <property type="match status" value="1"/>
</dbReference>
<feature type="transmembrane region" description="Helical" evidence="5">
    <location>
        <begin position="349"/>
        <end position="368"/>
    </location>
</feature>
<feature type="transmembrane region" description="Helical" evidence="5">
    <location>
        <begin position="441"/>
        <end position="464"/>
    </location>
</feature>
<keyword evidence="4 5" id="KW-0472">Membrane</keyword>
<comment type="subcellular location">
    <subcellularLocation>
        <location evidence="1">Membrane</location>
        <topology evidence="1">Multi-pass membrane protein</topology>
    </subcellularLocation>
</comment>
<feature type="transmembrane region" description="Helical" evidence="5">
    <location>
        <begin position="407"/>
        <end position="429"/>
    </location>
</feature>
<organism evidence="7 8">
    <name type="scientific">Curvularia kusanoi</name>
    <name type="common">Cochliobolus kusanoi</name>
    <dbReference type="NCBI Taxonomy" id="90978"/>
    <lineage>
        <taxon>Eukaryota</taxon>
        <taxon>Fungi</taxon>
        <taxon>Dikarya</taxon>
        <taxon>Ascomycota</taxon>
        <taxon>Pezizomycotina</taxon>
        <taxon>Dothideomycetes</taxon>
        <taxon>Pleosporomycetidae</taxon>
        <taxon>Pleosporales</taxon>
        <taxon>Pleosporineae</taxon>
        <taxon>Pleosporaceae</taxon>
        <taxon>Curvularia</taxon>
    </lineage>
</organism>
<feature type="transmembrane region" description="Helical" evidence="5">
    <location>
        <begin position="380"/>
        <end position="401"/>
    </location>
</feature>
<dbReference type="Pfam" id="PF07690">
    <property type="entry name" value="MFS_1"/>
    <property type="match status" value="1"/>
</dbReference>
<evidence type="ECO:0000256" key="4">
    <source>
        <dbReference type="ARBA" id="ARBA00023136"/>
    </source>
</evidence>
<dbReference type="Proteomes" id="UP000801428">
    <property type="component" value="Unassembled WGS sequence"/>
</dbReference>
<dbReference type="InterPro" id="IPR036259">
    <property type="entry name" value="MFS_trans_sf"/>
</dbReference>
<protein>
    <recommendedName>
        <fullName evidence="6">Major facilitator superfamily (MFS) profile domain-containing protein</fullName>
    </recommendedName>
</protein>
<proteinExistence type="predicted"/>
<feature type="transmembrane region" description="Helical" evidence="5">
    <location>
        <begin position="201"/>
        <end position="224"/>
    </location>
</feature>
<dbReference type="PROSITE" id="PS50850">
    <property type="entry name" value="MFS"/>
    <property type="match status" value="1"/>
</dbReference>
<dbReference type="EMBL" id="SWKU01000056">
    <property type="protein sequence ID" value="KAF2993243.1"/>
    <property type="molecule type" value="Genomic_DNA"/>
</dbReference>
<feature type="transmembrane region" description="Helical" evidence="5">
    <location>
        <begin position="276"/>
        <end position="292"/>
    </location>
</feature>
<feature type="transmembrane region" description="Helical" evidence="5">
    <location>
        <begin position="117"/>
        <end position="142"/>
    </location>
</feature>
<dbReference type="OrthoDB" id="2985014at2759"/>
<comment type="caution">
    <text evidence="7">The sequence shown here is derived from an EMBL/GenBank/DDBJ whole genome shotgun (WGS) entry which is preliminary data.</text>
</comment>
<reference evidence="7" key="1">
    <citation type="submission" date="2019-04" db="EMBL/GenBank/DDBJ databases">
        <title>Sequencing of skin fungus with MAO and IRED activity.</title>
        <authorList>
            <person name="Marsaioli A.J."/>
            <person name="Bonatto J.M.C."/>
            <person name="Reis Junior O."/>
        </authorList>
    </citation>
    <scope>NUCLEOTIDE SEQUENCE</scope>
    <source>
        <strain evidence="7">30M1</strain>
    </source>
</reference>
<dbReference type="GO" id="GO:0005886">
    <property type="term" value="C:plasma membrane"/>
    <property type="evidence" value="ECO:0007669"/>
    <property type="project" value="TreeGrafter"/>
</dbReference>
<evidence type="ECO:0000256" key="5">
    <source>
        <dbReference type="SAM" id="Phobius"/>
    </source>
</evidence>
<feature type="domain" description="Major facilitator superfamily (MFS) profile" evidence="6">
    <location>
        <begin position="51"/>
        <end position="541"/>
    </location>
</feature>
<keyword evidence="8" id="KW-1185">Reference proteome</keyword>
<dbReference type="InterPro" id="IPR020846">
    <property type="entry name" value="MFS_dom"/>
</dbReference>
<dbReference type="AlphaFoldDB" id="A0A9P4W385"/>
<dbReference type="GO" id="GO:0022857">
    <property type="term" value="F:transmembrane transporter activity"/>
    <property type="evidence" value="ECO:0007669"/>
    <property type="project" value="InterPro"/>
</dbReference>
<feature type="transmembrane region" description="Helical" evidence="5">
    <location>
        <begin position="86"/>
        <end position="105"/>
    </location>
</feature>
<dbReference type="InterPro" id="IPR011701">
    <property type="entry name" value="MFS"/>
</dbReference>
<gene>
    <name evidence="7" type="ORF">E8E13_000249</name>
</gene>
<feature type="transmembrane region" description="Helical" evidence="5">
    <location>
        <begin position="313"/>
        <end position="334"/>
    </location>
</feature>
<dbReference type="PANTHER" id="PTHR23501">
    <property type="entry name" value="MAJOR FACILITATOR SUPERFAMILY"/>
    <property type="match status" value="1"/>
</dbReference>
<evidence type="ECO:0000256" key="2">
    <source>
        <dbReference type="ARBA" id="ARBA00022692"/>
    </source>
</evidence>
<name>A0A9P4W385_CURKU</name>
<accession>A0A9P4W385</accession>
<dbReference type="Gene3D" id="1.20.1720.10">
    <property type="entry name" value="Multidrug resistance protein D"/>
    <property type="match status" value="1"/>
</dbReference>
<evidence type="ECO:0000259" key="6">
    <source>
        <dbReference type="PROSITE" id="PS50850"/>
    </source>
</evidence>
<dbReference type="PANTHER" id="PTHR23501:SF198">
    <property type="entry name" value="AZOLE RESISTANCE PROTEIN 1-RELATED"/>
    <property type="match status" value="1"/>
</dbReference>
<sequence length="543" mass="58569">MEQTSADSIQMRTLRQNDVAQAVTDVDQAGSLRGATAEMDNYPTGLKFWFITITLGALLILGGLDTNIVATAVPSISNDFHTSADIGWYSSAFRLCSCAFQFIFGKMYTLFSVKRTWLFANVIFLLGSLLCATATSSTMFIVGRAITGAGYAGIIGGTFVILTHILPLRKRPFYCGMLGGVESAAVLAAPILGGVLSQTVGWRWCFWINLPIGSATISMITFLFPDLKPDDTNASFGQKILQLDPVSNLLFIPGLTILFIALSWAGTKYPWKDWKVITLLITFAFLFAAFAINQRRRGDKAALPPRIMKNQNVIAGAIFIMCTNSAANVLEYYLPSYYQIVHEYPPSRAGYMMAPIVVGSALGMFLCGSGTSIVGFYTPFMLFSSVTMPVFAGLITTFGVHTELFRLLLYTGASGLANGIAINAPMSAVQTVLPIDDVSMGFSVMLFAQQLGPAVSVAIAQVVFTNQLSSNLVGLIPNATSTDIGDVGLMEIVSSAPLALHDKVLEGISKSLSTTWYVAVVLTCATLLGSLLMEWRSVKEKNN</sequence>
<dbReference type="Gene3D" id="1.20.1250.20">
    <property type="entry name" value="MFS general substrate transporter like domains"/>
    <property type="match status" value="1"/>
</dbReference>
<evidence type="ECO:0000313" key="8">
    <source>
        <dbReference type="Proteomes" id="UP000801428"/>
    </source>
</evidence>
<feature type="transmembrane region" description="Helical" evidence="5">
    <location>
        <begin position="148"/>
        <end position="166"/>
    </location>
</feature>